<dbReference type="AlphaFoldDB" id="A0A9W7D3D6"/>
<keyword evidence="2" id="KW-1185">Reference proteome</keyword>
<organism evidence="1 2">
    <name type="scientific">Phytophthora fragariaefolia</name>
    <dbReference type="NCBI Taxonomy" id="1490495"/>
    <lineage>
        <taxon>Eukaryota</taxon>
        <taxon>Sar</taxon>
        <taxon>Stramenopiles</taxon>
        <taxon>Oomycota</taxon>
        <taxon>Peronosporomycetes</taxon>
        <taxon>Peronosporales</taxon>
        <taxon>Peronosporaceae</taxon>
        <taxon>Phytophthora</taxon>
    </lineage>
</organism>
<reference evidence="1" key="1">
    <citation type="submission" date="2023-04" db="EMBL/GenBank/DDBJ databases">
        <title>Phytophthora fragariaefolia NBRC 109709.</title>
        <authorList>
            <person name="Ichikawa N."/>
            <person name="Sato H."/>
            <person name="Tonouchi N."/>
        </authorList>
    </citation>
    <scope>NUCLEOTIDE SEQUENCE</scope>
    <source>
        <strain evidence="1">NBRC 109709</strain>
    </source>
</reference>
<sequence>MDQAFDRRPDKDHASQLQKQCREVHAEFVVSSGTGSVNTPCKGVKDLIEDITDDGMANVAEVAKEDKVVMTVGVVVVVEVAGLVEVAVEAEKAKEDMAVVNKEVRQELKMNPFRC</sequence>
<accession>A0A9W7D3D6</accession>
<gene>
    <name evidence="1" type="ORF">Pfra01_002143700</name>
</gene>
<evidence type="ECO:0000313" key="1">
    <source>
        <dbReference type="EMBL" id="GMF52394.1"/>
    </source>
</evidence>
<protein>
    <submittedName>
        <fullName evidence="1">Unnamed protein product</fullName>
    </submittedName>
</protein>
<dbReference type="Proteomes" id="UP001165121">
    <property type="component" value="Unassembled WGS sequence"/>
</dbReference>
<dbReference type="EMBL" id="BSXT01003084">
    <property type="protein sequence ID" value="GMF52394.1"/>
    <property type="molecule type" value="Genomic_DNA"/>
</dbReference>
<name>A0A9W7D3D6_9STRA</name>
<comment type="caution">
    <text evidence="1">The sequence shown here is derived from an EMBL/GenBank/DDBJ whole genome shotgun (WGS) entry which is preliminary data.</text>
</comment>
<proteinExistence type="predicted"/>
<evidence type="ECO:0000313" key="2">
    <source>
        <dbReference type="Proteomes" id="UP001165121"/>
    </source>
</evidence>